<dbReference type="InterPro" id="IPR030392">
    <property type="entry name" value="S74_ICA"/>
</dbReference>
<gene>
    <name evidence="2" type="ORF">H3V42_00240</name>
</gene>
<dbReference type="EMBL" id="CP060122">
    <property type="protein sequence ID" value="QNG46152.1"/>
    <property type="molecule type" value="Genomic_DNA"/>
</dbReference>
<organism evidence="2 3">
    <name type="scientific">Sphingobium yanoikuyae</name>
    <name type="common">Sphingomonas yanoikuyae</name>
    <dbReference type="NCBI Taxonomy" id="13690"/>
    <lineage>
        <taxon>Bacteria</taxon>
        <taxon>Pseudomonadati</taxon>
        <taxon>Pseudomonadota</taxon>
        <taxon>Alphaproteobacteria</taxon>
        <taxon>Sphingomonadales</taxon>
        <taxon>Sphingomonadaceae</taxon>
        <taxon>Sphingobium</taxon>
    </lineage>
</organism>
<evidence type="ECO:0000313" key="3">
    <source>
        <dbReference type="Proteomes" id="UP000515377"/>
    </source>
</evidence>
<dbReference type="AlphaFoldDB" id="A0A9X7YD72"/>
<dbReference type="Proteomes" id="UP000515377">
    <property type="component" value="Chromosome"/>
</dbReference>
<dbReference type="Pfam" id="PF13884">
    <property type="entry name" value="Peptidase_S74"/>
    <property type="match status" value="1"/>
</dbReference>
<accession>A0A9X7YD72</accession>
<evidence type="ECO:0000313" key="2">
    <source>
        <dbReference type="EMBL" id="QNG46152.1"/>
    </source>
</evidence>
<protein>
    <submittedName>
        <fullName evidence="2">Tail fiber domain-containing protein</fullName>
    </submittedName>
</protein>
<feature type="domain" description="Peptidase S74" evidence="1">
    <location>
        <begin position="271"/>
        <end position="320"/>
    </location>
</feature>
<evidence type="ECO:0000259" key="1">
    <source>
        <dbReference type="Pfam" id="PF13884"/>
    </source>
</evidence>
<proteinExistence type="predicted"/>
<name>A0A9X7YD72_SPHYA</name>
<reference evidence="2 3" key="1">
    <citation type="submission" date="2020-07" db="EMBL/GenBank/DDBJ databases">
        <title>Whole genome sequence of Sphingobium yanoikuyae A3.</title>
        <authorList>
            <person name="Han S.-S."/>
        </authorList>
    </citation>
    <scope>NUCLEOTIDE SEQUENCE [LARGE SCALE GENOMIC DNA]</scope>
    <source>
        <strain evidence="2 3">A3</strain>
    </source>
</reference>
<sequence length="366" mass="38526">MGSKGSAPSADPQIGRAAIMQAELGNEYLTFAKQQYADQTVRNDKLDDLSSRVAEAQLDASTQAQQWASEDRDRYQSVFQPLQDDFVAEAKKYGSQEYQDQAASEARADVINAATGQAQQRQRQMAAMGVSPTSGRYSGIERASDVQVSLGAAGAENNARQLARDKALALTSDAINLGNGLPSSAASSLGLGVNAGSSAVSTSTVPISTANQSLGVLQSGYGTAMNGYAGQANTLNSLYQNQLSSWQAQQQASGGLFNTLGTVAGAAIMASSKDYKEDKAPARGVLEAVRDMPVEEWTYKKGIADEGRHIGPYAEDFQAATGKGDGKSIPVVDAIGVTLGAIRELDEKVSKMERGVIRKDKGRKAA</sequence>